<feature type="domain" description="EF-hand" evidence="20">
    <location>
        <begin position="179"/>
        <end position="214"/>
    </location>
</feature>
<evidence type="ECO:0000256" key="8">
    <source>
        <dbReference type="ARBA" id="ARBA00023098"/>
    </source>
</evidence>
<keyword evidence="21" id="KW-1185">Reference proteome</keyword>
<dbReference type="InterPro" id="IPR035024">
    <property type="entry name" value="PLC-gamma_N-SH2"/>
</dbReference>
<dbReference type="CDD" id="cd00275">
    <property type="entry name" value="C2_PLC_like"/>
    <property type="match status" value="1"/>
</dbReference>
<dbReference type="SMART" id="SM00239">
    <property type="entry name" value="C2"/>
    <property type="match status" value="1"/>
</dbReference>
<evidence type="ECO:0000256" key="12">
    <source>
        <dbReference type="PROSITE-ProRule" id="PRU00191"/>
    </source>
</evidence>
<keyword evidence="7 12" id="KW-0727">SH2 domain</keyword>
<dbReference type="InterPro" id="IPR035023">
    <property type="entry name" value="PLC-gamma_C-SH2"/>
</dbReference>
<evidence type="ECO:0000259" key="15">
    <source>
        <dbReference type="PROSITE" id="PS50001"/>
    </source>
</evidence>
<keyword evidence="14" id="KW-0175">Coiled coil</keyword>
<dbReference type="Pfam" id="PF00168">
    <property type="entry name" value="C2"/>
    <property type="match status" value="1"/>
</dbReference>
<evidence type="ECO:0000256" key="13">
    <source>
        <dbReference type="PROSITE-ProRule" id="PRU00192"/>
    </source>
</evidence>
<evidence type="ECO:0000256" key="11">
    <source>
        <dbReference type="PIRNR" id="PIRNR000952"/>
    </source>
</evidence>
<keyword evidence="6 11" id="KW-0442">Lipid degradation</keyword>
<dbReference type="Gene3D" id="1.10.238.10">
    <property type="entry name" value="EF-hand"/>
    <property type="match status" value="2"/>
</dbReference>
<dbReference type="Pfam" id="PF23583">
    <property type="entry name" value="EF_HAND_2_PLCG"/>
    <property type="match status" value="1"/>
</dbReference>
<dbReference type="PRINTS" id="PR00401">
    <property type="entry name" value="SH2DOMAIN"/>
</dbReference>
<evidence type="ECO:0000256" key="2">
    <source>
        <dbReference type="ARBA" id="ARBA00022443"/>
    </source>
</evidence>
<dbReference type="CDD" id="cd10341">
    <property type="entry name" value="SH2_N-SH2_PLC_gamma_like"/>
    <property type="match status" value="1"/>
</dbReference>
<keyword evidence="3" id="KW-0677">Repeat</keyword>
<feature type="domain" description="SH3" evidence="16">
    <location>
        <begin position="805"/>
        <end position="865"/>
    </location>
</feature>
<dbReference type="InterPro" id="IPR016279">
    <property type="entry name" value="PLC-gamma"/>
</dbReference>
<evidence type="ECO:0000256" key="9">
    <source>
        <dbReference type="ARBA" id="ARBA00023224"/>
    </source>
</evidence>
<dbReference type="InterPro" id="IPR001849">
    <property type="entry name" value="PH_domain"/>
</dbReference>
<dbReference type="SMART" id="SM00326">
    <property type="entry name" value="SH3"/>
    <property type="match status" value="1"/>
</dbReference>
<dbReference type="SUPFAM" id="SSF55550">
    <property type="entry name" value="SH2 domain"/>
    <property type="match status" value="2"/>
</dbReference>
<dbReference type="CDD" id="cd09932">
    <property type="entry name" value="SH2_C-SH2_PLC_gamma_like"/>
    <property type="match status" value="1"/>
</dbReference>
<gene>
    <name evidence="22" type="primary">LOC101852675</name>
</gene>
<reference evidence="22" key="1">
    <citation type="submission" date="2025-08" db="UniProtKB">
        <authorList>
            <consortium name="RefSeq"/>
        </authorList>
    </citation>
    <scope>IDENTIFICATION</scope>
</reference>
<dbReference type="SUPFAM" id="SSF49562">
    <property type="entry name" value="C2 domain (Calcium/lipid-binding domain, CaLB)"/>
    <property type="match status" value="1"/>
</dbReference>
<dbReference type="RefSeq" id="XP_035824403.1">
    <property type="nucleotide sequence ID" value="XM_035968510.1"/>
</dbReference>
<feature type="domain" description="PH" evidence="17">
    <location>
        <begin position="20"/>
        <end position="133"/>
    </location>
</feature>
<dbReference type="InterPro" id="IPR000980">
    <property type="entry name" value="SH2"/>
</dbReference>
<dbReference type="PROSITE" id="PS50002">
    <property type="entry name" value="SH3"/>
    <property type="match status" value="1"/>
</dbReference>
<dbReference type="Gene3D" id="2.60.40.150">
    <property type="entry name" value="C2 domain"/>
    <property type="match status" value="1"/>
</dbReference>
<evidence type="ECO:0000256" key="10">
    <source>
        <dbReference type="ARBA" id="ARBA00023674"/>
    </source>
</evidence>
<dbReference type="Gene3D" id="2.30.30.40">
    <property type="entry name" value="SH3 Domains"/>
    <property type="match status" value="1"/>
</dbReference>
<comment type="cofactor">
    <cofactor evidence="1">
        <name>Ca(2+)</name>
        <dbReference type="ChEBI" id="CHEBI:29108"/>
    </cofactor>
</comment>
<dbReference type="Pfam" id="PF00387">
    <property type="entry name" value="PI-PLC-Y"/>
    <property type="match status" value="1"/>
</dbReference>
<dbReference type="InterPro" id="IPR011993">
    <property type="entry name" value="PH-like_dom_sf"/>
</dbReference>
<dbReference type="InterPro" id="IPR000008">
    <property type="entry name" value="C2_dom"/>
</dbReference>
<comment type="function">
    <text evidence="11">Mediates the production of the second messenger molecules diacylglycerol (DAG) and inositol 1,4,5-trisphosphate (IP3). Plays an important role in the regulation of intracellular signaling cascades.</text>
</comment>
<keyword evidence="2 13" id="KW-0728">SH3 domain</keyword>
<dbReference type="CDD" id="cd08592">
    <property type="entry name" value="PI-PLCc_gamma"/>
    <property type="match status" value="1"/>
</dbReference>
<dbReference type="Pfam" id="PF00388">
    <property type="entry name" value="PI-PLC-X"/>
    <property type="match status" value="1"/>
</dbReference>
<dbReference type="PROSITE" id="PS50001">
    <property type="entry name" value="SH2"/>
    <property type="match status" value="2"/>
</dbReference>
<feature type="domain" description="PH" evidence="17">
    <location>
        <begin position="794"/>
        <end position="936"/>
    </location>
</feature>
<dbReference type="InterPro" id="IPR035892">
    <property type="entry name" value="C2_domain_sf"/>
</dbReference>
<protein>
    <recommendedName>
        <fullName evidence="11">1-phosphatidylinositol 4,5-bisphosphate phosphodiesterase gamma</fullName>
        <ecNumber evidence="11">3.1.4.11</ecNumber>
    </recommendedName>
</protein>
<dbReference type="Proteomes" id="UP000694888">
    <property type="component" value="Unplaced"/>
</dbReference>
<evidence type="ECO:0000259" key="20">
    <source>
        <dbReference type="PROSITE" id="PS50222"/>
    </source>
</evidence>
<dbReference type="SUPFAM" id="SSF51695">
    <property type="entry name" value="PLC-like phosphodiesterases"/>
    <property type="match status" value="1"/>
</dbReference>
<organism evidence="21 22">
    <name type="scientific">Aplysia californica</name>
    <name type="common">California sea hare</name>
    <dbReference type="NCBI Taxonomy" id="6500"/>
    <lineage>
        <taxon>Eukaryota</taxon>
        <taxon>Metazoa</taxon>
        <taxon>Spiralia</taxon>
        <taxon>Lophotrochozoa</taxon>
        <taxon>Mollusca</taxon>
        <taxon>Gastropoda</taxon>
        <taxon>Heterobranchia</taxon>
        <taxon>Euthyneura</taxon>
        <taxon>Tectipleura</taxon>
        <taxon>Aplysiida</taxon>
        <taxon>Aplysioidea</taxon>
        <taxon>Aplysiidae</taxon>
        <taxon>Aplysia</taxon>
    </lineage>
</organism>
<dbReference type="CDD" id="cd13362">
    <property type="entry name" value="PH_PLC_gamma"/>
    <property type="match status" value="1"/>
</dbReference>
<dbReference type="InterPro" id="IPR011992">
    <property type="entry name" value="EF-hand-dom_pair"/>
</dbReference>
<dbReference type="SMART" id="SM00252">
    <property type="entry name" value="SH2"/>
    <property type="match status" value="2"/>
</dbReference>
<dbReference type="EC" id="3.1.4.11" evidence="11"/>
<dbReference type="GeneID" id="101852675"/>
<evidence type="ECO:0000256" key="14">
    <source>
        <dbReference type="SAM" id="Coils"/>
    </source>
</evidence>
<evidence type="ECO:0000259" key="19">
    <source>
        <dbReference type="PROSITE" id="PS50008"/>
    </source>
</evidence>
<dbReference type="Pfam" id="PF00018">
    <property type="entry name" value="SH3_1"/>
    <property type="match status" value="1"/>
</dbReference>
<dbReference type="SUPFAM" id="SSF47473">
    <property type="entry name" value="EF-hand"/>
    <property type="match status" value="1"/>
</dbReference>
<keyword evidence="4 11" id="KW-0378">Hydrolase</keyword>
<dbReference type="InterPro" id="IPR036860">
    <property type="entry name" value="SH2_dom_sf"/>
</dbReference>
<feature type="coiled-coil region" evidence="14">
    <location>
        <begin position="1229"/>
        <end position="1279"/>
    </location>
</feature>
<dbReference type="InterPro" id="IPR001192">
    <property type="entry name" value="PI-PLC_fam"/>
</dbReference>
<evidence type="ECO:0000313" key="21">
    <source>
        <dbReference type="Proteomes" id="UP000694888"/>
    </source>
</evidence>
<evidence type="ECO:0000256" key="5">
    <source>
        <dbReference type="ARBA" id="ARBA00022837"/>
    </source>
</evidence>
<evidence type="ECO:0000313" key="22">
    <source>
        <dbReference type="RefSeq" id="XP_035824403.1"/>
    </source>
</evidence>
<dbReference type="CDD" id="cd11825">
    <property type="entry name" value="SH3_PLCgamma"/>
    <property type="match status" value="1"/>
</dbReference>
<feature type="domain" description="SH2" evidence="15">
    <location>
        <begin position="653"/>
        <end position="742"/>
    </location>
</feature>
<proteinExistence type="predicted"/>
<dbReference type="PROSITE" id="PS50003">
    <property type="entry name" value="PH_DOMAIN"/>
    <property type="match status" value="2"/>
</dbReference>
<dbReference type="Pfam" id="PF23329">
    <property type="entry name" value="EF_HAND_1_PLCG"/>
    <property type="match status" value="1"/>
</dbReference>
<dbReference type="PANTHER" id="PTHR10336:SF159">
    <property type="entry name" value="1-PHOSPHATIDYLINOSITOL 4,5-BISPHOSPHATE PHOSPHODIESTERASE GAMMA"/>
    <property type="match status" value="1"/>
</dbReference>
<dbReference type="PRINTS" id="PR00390">
    <property type="entry name" value="PHPHLIPASEC"/>
</dbReference>
<dbReference type="InterPro" id="IPR056586">
    <property type="entry name" value="EF-hand_PLCG1"/>
</dbReference>
<feature type="domain" description="C2" evidence="18">
    <location>
        <begin position="1078"/>
        <end position="1197"/>
    </location>
</feature>
<dbReference type="SMART" id="SM00149">
    <property type="entry name" value="PLCYc"/>
    <property type="match status" value="1"/>
</dbReference>
<dbReference type="InterPro" id="IPR001452">
    <property type="entry name" value="SH3_domain"/>
</dbReference>
<dbReference type="InterPro" id="IPR057061">
    <property type="entry name" value="PLCG_EF-hand_2"/>
</dbReference>
<dbReference type="Gene3D" id="3.30.505.10">
    <property type="entry name" value="SH2 domain"/>
    <property type="match status" value="2"/>
</dbReference>
<keyword evidence="9 11" id="KW-0807">Transducer</keyword>
<dbReference type="PANTHER" id="PTHR10336">
    <property type="entry name" value="PHOSPHOINOSITIDE-SPECIFIC PHOSPHOLIPASE C FAMILY PROTEIN"/>
    <property type="match status" value="1"/>
</dbReference>
<dbReference type="Gene3D" id="3.20.20.190">
    <property type="entry name" value="Phosphatidylinositol (PI) phosphodiesterase"/>
    <property type="match status" value="2"/>
</dbReference>
<dbReference type="InterPro" id="IPR002048">
    <property type="entry name" value="EF_hand_dom"/>
</dbReference>
<dbReference type="SMART" id="SM00233">
    <property type="entry name" value="PH"/>
    <property type="match status" value="2"/>
</dbReference>
<keyword evidence="5" id="KW-0106">Calcium</keyword>
<dbReference type="PROSITE" id="PS50004">
    <property type="entry name" value="C2"/>
    <property type="match status" value="1"/>
</dbReference>
<evidence type="ECO:0000256" key="1">
    <source>
        <dbReference type="ARBA" id="ARBA00001913"/>
    </source>
</evidence>
<dbReference type="SUPFAM" id="SSF50729">
    <property type="entry name" value="PH domain-like"/>
    <property type="match status" value="1"/>
</dbReference>
<evidence type="ECO:0000259" key="17">
    <source>
        <dbReference type="PROSITE" id="PS50003"/>
    </source>
</evidence>
<sequence>MAALMVNGGPPTPDMVEVMRILEMGLVTTIFFYRKRPERRTLKIKLESRQLMWIKSQAGRPEGIANLRDVKEVRCGKNSKDFDKWPDEAKKVDARNSFTVYYGTDFKLKSLSVVANDHDEFNHWSKGLDYLVRETKEACYQLQLERWLRKEFYLMEKIGSYVVTLKNMKAWLPRINFKMSINKLRERFQEFDTDGKGEINYEQFAALYHKLIHVQSVLDENFDKYFEQTWEDRLMRAEMFQQFLVEEQKDPRASDLGYVRRIMLEFLDDQVRAAGGLFFTQQEFEDYLFSQHNPLYDSKYEAITQDMTQPLSSYWIASSHNTYLTGDQLYSSSSTEAYARALHMGCRCLELDCWDGPDGYPNIYHGHTLTSKIKFLDVLKTINDHAWVASEYPLILSIENHCSLGQQRNMAIAFRDTFGDKLLVEPINKDATVMPSPQDLKYKIILKHKKLPEWVDGNEWRYTVSTEDSGTMDVDLSTSIRNGILYLEDQYDHTWHPHFFVLNGSKLYYTEENPSPDQDDEVEEEDIEGRPVDELHFSEKWFHGRLEGGRRKAEELLRHYSYLGNGTFLVRESDTFVGDFSLSFWRQNHVNHCRIKSRQERGQVKFYLIDAVTFDSLYHLIMHYRQFPLRSSDFTQVLRDPVPQPQSHEGKPWYHEGMSRTAAEELLKRIPNDGAFLVRHSGTDQYSYAISFRAEGKIKHCRIKLEGRLFLIGNAQFESLVELVSHYEHSPLYKKMKLRQPVNQALVERLNIAPDDTGIYGAPDLYINPNDFTTKAPDDSDIYEPGIYHLPNDFISKRGTLRRKKKSLRVKALHDYSANRSDELSFCKDSIITNVTKQDGGWWRGDYGAMKQLLFPANYTEEMDTQSDNSSDSAPLGVLQEGAIDVQGCLIDVLPPRGNRFAFRIAPRNNSPPIEIAVDTEEEMNEWIEKISISSSTAVQRTSEQKMLERTMRIAREFSDLIVYCRAVPFNPDEIPGPYYEMSSFPETKVEKWVNSFRAKQFIAYHRNQLSRVYPKGQRVDSTNYNPVPMWNCGCQMLALNYQTPDRAMQLNQGRFLMNGRCGYVLQPDVMRGEQYNPYEKKFLSSLNVEPLTLTISILAARHLVKQGRGIASPFVDIEITGMECDNQKFKTTPQVDNGLNPVWGETMVFDILCPELALVRFAVMEEDIFGEPNFLGQATYPVQCIKPGYRAIQLCNGFGEKLELASVLVFIEMRNPKEGEESDIYATIQLLREESDKLTAEIESLETRGDREHAIVARRELQQTQERLLAKRQERQQRKVNARPQVVYIRQSHA</sequence>
<dbReference type="PROSITE" id="PS50007">
    <property type="entry name" value="PIPLC_X_DOMAIN"/>
    <property type="match status" value="1"/>
</dbReference>
<dbReference type="InterPro" id="IPR000909">
    <property type="entry name" value="PLipase_C_PInositol-sp_X_dom"/>
</dbReference>
<dbReference type="InterPro" id="IPR001711">
    <property type="entry name" value="PLipase_C_Pinositol-sp_Y"/>
</dbReference>
<dbReference type="SMART" id="SM00054">
    <property type="entry name" value="EFh"/>
    <property type="match status" value="1"/>
</dbReference>
<dbReference type="SMART" id="SM00148">
    <property type="entry name" value="PLCXc"/>
    <property type="match status" value="1"/>
</dbReference>
<evidence type="ECO:0000256" key="7">
    <source>
        <dbReference type="ARBA" id="ARBA00022999"/>
    </source>
</evidence>
<dbReference type="PROSITE" id="PS50008">
    <property type="entry name" value="PIPLC_Y_DOMAIN"/>
    <property type="match status" value="1"/>
</dbReference>
<evidence type="ECO:0000256" key="6">
    <source>
        <dbReference type="ARBA" id="ARBA00022963"/>
    </source>
</evidence>
<dbReference type="Pfam" id="PF00017">
    <property type="entry name" value="SH2"/>
    <property type="match status" value="2"/>
</dbReference>
<evidence type="ECO:0000256" key="4">
    <source>
        <dbReference type="ARBA" id="ARBA00022801"/>
    </source>
</evidence>
<accession>A0ABM1VPR1</accession>
<dbReference type="InterPro" id="IPR036028">
    <property type="entry name" value="SH3-like_dom_sf"/>
</dbReference>
<comment type="catalytic activity">
    <reaction evidence="10">
        <text>a 1,2-diacyl-sn-glycero-3-phospho-(1D-myo-inositol-4,5-bisphosphate) + H2O = 1D-myo-inositol 1,4,5-trisphosphate + a 1,2-diacyl-sn-glycerol + H(+)</text>
        <dbReference type="Rhea" id="RHEA:33179"/>
        <dbReference type="ChEBI" id="CHEBI:15377"/>
        <dbReference type="ChEBI" id="CHEBI:15378"/>
        <dbReference type="ChEBI" id="CHEBI:17815"/>
        <dbReference type="ChEBI" id="CHEBI:58456"/>
        <dbReference type="ChEBI" id="CHEBI:203600"/>
        <dbReference type="EC" id="3.1.4.11"/>
    </reaction>
    <physiologicalReaction direction="left-to-right" evidence="10">
        <dbReference type="Rhea" id="RHEA:33180"/>
    </physiologicalReaction>
</comment>
<feature type="domain" description="SH2" evidence="15">
    <location>
        <begin position="541"/>
        <end position="642"/>
    </location>
</feature>
<dbReference type="SUPFAM" id="SSF50044">
    <property type="entry name" value="SH3-domain"/>
    <property type="match status" value="1"/>
</dbReference>
<dbReference type="CDD" id="cd16201">
    <property type="entry name" value="EFh_PI-PLCgamma"/>
    <property type="match status" value="1"/>
</dbReference>
<dbReference type="PROSITE" id="PS50222">
    <property type="entry name" value="EF_HAND_2"/>
    <property type="match status" value="1"/>
</dbReference>
<keyword evidence="8 11" id="KW-0443">Lipid metabolism</keyword>
<dbReference type="PIRSF" id="PIRSF000952">
    <property type="entry name" value="PLC-gamma"/>
    <property type="match status" value="1"/>
</dbReference>
<dbReference type="Gene3D" id="2.30.29.30">
    <property type="entry name" value="Pleckstrin-homology domain (PH domain)/Phosphotyrosine-binding domain (PTB)"/>
    <property type="match status" value="1"/>
</dbReference>
<evidence type="ECO:0000259" key="16">
    <source>
        <dbReference type="PROSITE" id="PS50002"/>
    </source>
</evidence>
<evidence type="ECO:0000259" key="18">
    <source>
        <dbReference type="PROSITE" id="PS50004"/>
    </source>
</evidence>
<feature type="domain" description="PI-PLC Y-box" evidence="19">
    <location>
        <begin position="958"/>
        <end position="1072"/>
    </location>
</feature>
<dbReference type="InterPro" id="IPR017946">
    <property type="entry name" value="PLC-like_Pdiesterase_TIM-brl"/>
</dbReference>
<evidence type="ECO:0000256" key="3">
    <source>
        <dbReference type="ARBA" id="ARBA00022737"/>
    </source>
</evidence>
<name>A0ABM1VPR1_APLCA</name>